<feature type="transmembrane region" description="Helical" evidence="9">
    <location>
        <begin position="72"/>
        <end position="91"/>
    </location>
</feature>
<dbReference type="PROSITE" id="PS50850">
    <property type="entry name" value="MFS"/>
    <property type="match status" value="1"/>
</dbReference>
<comment type="caution">
    <text evidence="11">The sequence shown here is derived from an EMBL/GenBank/DDBJ whole genome shotgun (WGS) entry which is preliminary data.</text>
</comment>
<evidence type="ECO:0000256" key="9">
    <source>
        <dbReference type="SAM" id="Phobius"/>
    </source>
</evidence>
<feature type="transmembrane region" description="Helical" evidence="9">
    <location>
        <begin position="473"/>
        <end position="492"/>
    </location>
</feature>
<evidence type="ECO:0000313" key="12">
    <source>
        <dbReference type="Proteomes" id="UP001552594"/>
    </source>
</evidence>
<feature type="domain" description="Major facilitator superfamily (MFS) profile" evidence="10">
    <location>
        <begin position="6"/>
        <end position="496"/>
    </location>
</feature>
<dbReference type="CDD" id="cd17321">
    <property type="entry name" value="MFS_MMR_MDR_like"/>
    <property type="match status" value="1"/>
</dbReference>
<evidence type="ECO:0000256" key="6">
    <source>
        <dbReference type="ARBA" id="ARBA00023136"/>
    </source>
</evidence>
<evidence type="ECO:0000259" key="10">
    <source>
        <dbReference type="PROSITE" id="PS50850"/>
    </source>
</evidence>
<feature type="transmembrane region" description="Helical" evidence="9">
    <location>
        <begin position="270"/>
        <end position="288"/>
    </location>
</feature>
<organism evidence="11 12">
    <name type="scientific">Streptomyces orinoci</name>
    <name type="common">Streptoverticillium orinoci</name>
    <dbReference type="NCBI Taxonomy" id="67339"/>
    <lineage>
        <taxon>Bacteria</taxon>
        <taxon>Bacillati</taxon>
        <taxon>Actinomycetota</taxon>
        <taxon>Actinomycetes</taxon>
        <taxon>Kitasatosporales</taxon>
        <taxon>Streptomycetaceae</taxon>
        <taxon>Streptomyces</taxon>
    </lineage>
</organism>
<comment type="subcellular location">
    <subcellularLocation>
        <location evidence="1">Cell membrane</location>
        <topology evidence="1">Multi-pass membrane protein</topology>
    </subcellularLocation>
</comment>
<dbReference type="InterPro" id="IPR011701">
    <property type="entry name" value="MFS"/>
</dbReference>
<feature type="transmembrane region" description="Helical" evidence="9">
    <location>
        <begin position="360"/>
        <end position="387"/>
    </location>
</feature>
<dbReference type="PANTHER" id="PTHR42718">
    <property type="entry name" value="MAJOR FACILITATOR SUPERFAMILY MULTIDRUG TRANSPORTER MFSC"/>
    <property type="match status" value="1"/>
</dbReference>
<feature type="transmembrane region" description="Helical" evidence="9">
    <location>
        <begin position="408"/>
        <end position="426"/>
    </location>
</feature>
<evidence type="ECO:0000256" key="2">
    <source>
        <dbReference type="ARBA" id="ARBA00022448"/>
    </source>
</evidence>
<keyword evidence="6 9" id="KW-0472">Membrane</keyword>
<accession>A0ABV3K0K8</accession>
<feature type="transmembrane region" description="Helical" evidence="9">
    <location>
        <begin position="131"/>
        <end position="152"/>
    </location>
</feature>
<keyword evidence="7" id="KW-0046">Antibiotic resistance</keyword>
<keyword evidence="5 9" id="KW-1133">Transmembrane helix</keyword>
<keyword evidence="3" id="KW-1003">Cell membrane</keyword>
<feature type="transmembrane region" description="Helical" evidence="9">
    <location>
        <begin position="7"/>
        <end position="28"/>
    </location>
</feature>
<feature type="transmembrane region" description="Helical" evidence="9">
    <location>
        <begin position="97"/>
        <end position="119"/>
    </location>
</feature>
<dbReference type="Gene3D" id="1.20.1250.20">
    <property type="entry name" value="MFS general substrate transporter like domains"/>
    <property type="match status" value="1"/>
</dbReference>
<dbReference type="NCBIfam" id="TIGR00711">
    <property type="entry name" value="efflux_EmrB"/>
    <property type="match status" value="1"/>
</dbReference>
<evidence type="ECO:0000256" key="7">
    <source>
        <dbReference type="ARBA" id="ARBA00023251"/>
    </source>
</evidence>
<evidence type="ECO:0000256" key="5">
    <source>
        <dbReference type="ARBA" id="ARBA00022989"/>
    </source>
</evidence>
<feature type="transmembrane region" description="Helical" evidence="9">
    <location>
        <begin position="300"/>
        <end position="321"/>
    </location>
</feature>
<evidence type="ECO:0000256" key="8">
    <source>
        <dbReference type="SAM" id="MobiDB-lite"/>
    </source>
</evidence>
<protein>
    <submittedName>
        <fullName evidence="11">MFS transporter</fullName>
    </submittedName>
</protein>
<dbReference type="PRINTS" id="PR01036">
    <property type="entry name" value="TCRTETB"/>
</dbReference>
<feature type="region of interest" description="Disordered" evidence="8">
    <location>
        <begin position="497"/>
        <end position="527"/>
    </location>
</feature>
<dbReference type="Pfam" id="PF07690">
    <property type="entry name" value="MFS_1"/>
    <property type="match status" value="1"/>
</dbReference>
<name>A0ABV3K0K8_STRON</name>
<dbReference type="Proteomes" id="UP001552594">
    <property type="component" value="Unassembled WGS sequence"/>
</dbReference>
<evidence type="ECO:0000256" key="1">
    <source>
        <dbReference type="ARBA" id="ARBA00004651"/>
    </source>
</evidence>
<feature type="transmembrane region" description="Helical" evidence="9">
    <location>
        <begin position="232"/>
        <end position="249"/>
    </location>
</feature>
<dbReference type="InterPro" id="IPR020846">
    <property type="entry name" value="MFS_dom"/>
</dbReference>
<sequence>MRKWLPLTAVCLGTFMLLVDVTIVVVALPDMAGSLHTSFADLQWVMDIYALALAALLLGLGSLADRIGHRQVYMGGVALFALASLACGLATDPAVLIAFRGVQGVGGAAMLATTTALVARLYQGRDRGVAFGAWGAVSGAASAAGPILGGLLTEYLDWRWIFFVNLPISVLAIAMTARFVPAHGGGAHGGAAGGARGRGIDLPGMVTFTVAAGALTYALIKGADYGWSSGRTLGLFGLAVLALLVFLVLEPRRAQPMLDLALFRRGSFTGLMIVAVLLSVAAFSYLAYTSLWLQSVRGMGPVTAGLACLPMSGASFVFASLGGRYLQGISPRVSLGVGMLLIGGGALLMTVIGAGSTWTVLVAGFLATGVGVGLSMPVLASTAMAAVPPERAGMASGAVNTARQLGNALGIAVLGVVFHAGVAGSLRDHGSALPADALAGGQAGPLIAHAAPERRGVVREMVHIAFADGLRDVFWVSGALGVLGGVVALLLVRRSSAPAQGAPRQGREAASNGGSAAGRDQPQTARA</sequence>
<dbReference type="InterPro" id="IPR004638">
    <property type="entry name" value="EmrB-like"/>
</dbReference>
<evidence type="ECO:0000256" key="3">
    <source>
        <dbReference type="ARBA" id="ARBA00022475"/>
    </source>
</evidence>
<keyword evidence="12" id="KW-1185">Reference proteome</keyword>
<feature type="transmembrane region" description="Helical" evidence="9">
    <location>
        <begin position="48"/>
        <end position="65"/>
    </location>
</feature>
<feature type="transmembrane region" description="Helical" evidence="9">
    <location>
        <begin position="158"/>
        <end position="180"/>
    </location>
</feature>
<gene>
    <name evidence="11" type="ORF">AB0L16_19805</name>
</gene>
<feature type="transmembrane region" description="Helical" evidence="9">
    <location>
        <begin position="333"/>
        <end position="354"/>
    </location>
</feature>
<dbReference type="Gene3D" id="1.20.1720.10">
    <property type="entry name" value="Multidrug resistance protein D"/>
    <property type="match status" value="1"/>
</dbReference>
<keyword evidence="2" id="KW-0813">Transport</keyword>
<keyword evidence="4 9" id="KW-0812">Transmembrane</keyword>
<dbReference type="RefSeq" id="WP_109279518.1">
    <property type="nucleotide sequence ID" value="NZ_JBFAUK010000015.1"/>
</dbReference>
<evidence type="ECO:0000256" key="4">
    <source>
        <dbReference type="ARBA" id="ARBA00022692"/>
    </source>
</evidence>
<feature type="transmembrane region" description="Helical" evidence="9">
    <location>
        <begin position="200"/>
        <end position="220"/>
    </location>
</feature>
<evidence type="ECO:0000313" key="11">
    <source>
        <dbReference type="EMBL" id="MEV5508678.1"/>
    </source>
</evidence>
<dbReference type="InterPro" id="IPR036259">
    <property type="entry name" value="MFS_trans_sf"/>
</dbReference>
<dbReference type="EMBL" id="JBFAUK010000015">
    <property type="protein sequence ID" value="MEV5508678.1"/>
    <property type="molecule type" value="Genomic_DNA"/>
</dbReference>
<dbReference type="PANTHER" id="PTHR42718:SF49">
    <property type="entry name" value="EXPORT PROTEIN"/>
    <property type="match status" value="1"/>
</dbReference>
<reference evidence="11 12" key="1">
    <citation type="submission" date="2024-06" db="EMBL/GenBank/DDBJ databases">
        <title>The Natural Products Discovery Center: Release of the First 8490 Sequenced Strains for Exploring Actinobacteria Biosynthetic Diversity.</title>
        <authorList>
            <person name="Kalkreuter E."/>
            <person name="Kautsar S.A."/>
            <person name="Yang D."/>
            <person name="Bader C.D."/>
            <person name="Teijaro C.N."/>
            <person name="Fluegel L."/>
            <person name="Davis C.M."/>
            <person name="Simpson J.R."/>
            <person name="Lauterbach L."/>
            <person name="Steele A.D."/>
            <person name="Gui C."/>
            <person name="Meng S."/>
            <person name="Li G."/>
            <person name="Viehrig K."/>
            <person name="Ye F."/>
            <person name="Su P."/>
            <person name="Kiefer A.F."/>
            <person name="Nichols A."/>
            <person name="Cepeda A.J."/>
            <person name="Yan W."/>
            <person name="Fan B."/>
            <person name="Jiang Y."/>
            <person name="Adhikari A."/>
            <person name="Zheng C.-J."/>
            <person name="Schuster L."/>
            <person name="Cowan T.M."/>
            <person name="Smanski M.J."/>
            <person name="Chevrette M.G."/>
            <person name="De Carvalho L.P.S."/>
            <person name="Shen B."/>
        </authorList>
    </citation>
    <scope>NUCLEOTIDE SEQUENCE [LARGE SCALE GENOMIC DNA]</scope>
    <source>
        <strain evidence="11 12">NPDC052347</strain>
    </source>
</reference>
<dbReference type="SUPFAM" id="SSF103473">
    <property type="entry name" value="MFS general substrate transporter"/>
    <property type="match status" value="1"/>
</dbReference>
<proteinExistence type="predicted"/>